<protein>
    <submittedName>
        <fullName evidence="1">Uncharacterized protein</fullName>
    </submittedName>
</protein>
<comment type="caution">
    <text evidence="1">The sequence shown here is derived from an EMBL/GenBank/DDBJ whole genome shotgun (WGS) entry which is preliminary data.</text>
</comment>
<name>A0A0G1FDP8_9BACT</name>
<gene>
    <name evidence="1" type="ORF">UV68_C0023G0005</name>
</gene>
<accession>A0A0G1FDP8</accession>
<dbReference type="EMBL" id="LCFK01000023">
    <property type="protein sequence ID" value="KKS93251.1"/>
    <property type="molecule type" value="Genomic_DNA"/>
</dbReference>
<dbReference type="AlphaFoldDB" id="A0A0G1FDP8"/>
<organism evidence="1 2">
    <name type="scientific">Candidatus Collierbacteria bacterium GW2011_GWC2_43_12</name>
    <dbReference type="NCBI Taxonomy" id="1618390"/>
    <lineage>
        <taxon>Bacteria</taxon>
        <taxon>Candidatus Collieribacteriota</taxon>
    </lineage>
</organism>
<sequence length="102" mass="11382">MATKSDLRYFIAEKIGDSLSSFTCLQSCTDGSLRIRTENVDDSLAVIEGICDLDGTLRYFQAYDLDDFGQGGSIFIVGGDEEFMAQTIRLWLRCPNISFVSF</sequence>
<dbReference type="Proteomes" id="UP000033980">
    <property type="component" value="Unassembled WGS sequence"/>
</dbReference>
<proteinExistence type="predicted"/>
<reference evidence="1 2" key="1">
    <citation type="journal article" date="2015" name="Nature">
        <title>rRNA introns, odd ribosomes, and small enigmatic genomes across a large radiation of phyla.</title>
        <authorList>
            <person name="Brown C.T."/>
            <person name="Hug L.A."/>
            <person name="Thomas B.C."/>
            <person name="Sharon I."/>
            <person name="Castelle C.J."/>
            <person name="Singh A."/>
            <person name="Wilkins M.J."/>
            <person name="Williams K.H."/>
            <person name="Banfield J.F."/>
        </authorList>
    </citation>
    <scope>NUCLEOTIDE SEQUENCE [LARGE SCALE GENOMIC DNA]</scope>
</reference>
<evidence type="ECO:0000313" key="1">
    <source>
        <dbReference type="EMBL" id="KKS93251.1"/>
    </source>
</evidence>
<evidence type="ECO:0000313" key="2">
    <source>
        <dbReference type="Proteomes" id="UP000033980"/>
    </source>
</evidence>